<keyword evidence="1" id="KW-1133">Transmembrane helix</keyword>
<keyword evidence="1" id="KW-0472">Membrane</keyword>
<dbReference type="RefSeq" id="WP_235051560.1">
    <property type="nucleotide sequence ID" value="NZ_JAKFHA010000004.1"/>
</dbReference>
<evidence type="ECO:0000313" key="3">
    <source>
        <dbReference type="Proteomes" id="UP001165378"/>
    </source>
</evidence>
<comment type="caution">
    <text evidence="2">The sequence shown here is derived from an EMBL/GenBank/DDBJ whole genome shotgun (WGS) entry which is preliminary data.</text>
</comment>
<name>A0AA41PXW4_9ACTN</name>
<keyword evidence="3" id="KW-1185">Reference proteome</keyword>
<keyword evidence="1" id="KW-0812">Transmembrane</keyword>
<evidence type="ECO:0000256" key="1">
    <source>
        <dbReference type="SAM" id="Phobius"/>
    </source>
</evidence>
<proteinExistence type="predicted"/>
<accession>A0AA41PXW4</accession>
<protein>
    <submittedName>
        <fullName evidence="2">DUF937 domain-containing protein</fullName>
    </submittedName>
</protein>
<dbReference type="InterPro" id="IPR009282">
    <property type="entry name" value="DUF937"/>
</dbReference>
<organism evidence="2 3">
    <name type="scientific">Yinghuangia soli</name>
    <dbReference type="NCBI Taxonomy" id="2908204"/>
    <lineage>
        <taxon>Bacteria</taxon>
        <taxon>Bacillati</taxon>
        <taxon>Actinomycetota</taxon>
        <taxon>Actinomycetes</taxon>
        <taxon>Kitasatosporales</taxon>
        <taxon>Streptomycetaceae</taxon>
        <taxon>Yinghuangia</taxon>
    </lineage>
</organism>
<dbReference type="Pfam" id="PF06078">
    <property type="entry name" value="DUF937"/>
    <property type="match status" value="1"/>
</dbReference>
<dbReference type="Proteomes" id="UP001165378">
    <property type="component" value="Unassembled WGS sequence"/>
</dbReference>
<evidence type="ECO:0000313" key="2">
    <source>
        <dbReference type="EMBL" id="MCF2527405.1"/>
    </source>
</evidence>
<gene>
    <name evidence="2" type="ORF">LZ495_09300</name>
</gene>
<dbReference type="EMBL" id="JAKFHA010000004">
    <property type="protein sequence ID" value="MCF2527405.1"/>
    <property type="molecule type" value="Genomic_DNA"/>
</dbReference>
<feature type="transmembrane region" description="Helical" evidence="1">
    <location>
        <begin position="121"/>
        <end position="142"/>
    </location>
</feature>
<dbReference type="AlphaFoldDB" id="A0AA41PXW4"/>
<sequence length="191" mass="19342">MRGRSLADEVLKRLGDERLGKIAGALGVDQAQARKIVQDSVPPIAGALADDAVRNKTEATRVAGAINEAMPPGPAHGFAAGGAGRGRSRIPLAGIKGGILALVIRKVAGPAARRIAKKTGLPAHVAISLAETLLPVVIAVLAKRLKARNSGKGIGAVDVGGAIATEAALPPRAPRRGLAGLADRITAALRR</sequence>
<reference evidence="2" key="1">
    <citation type="submission" date="2022-01" db="EMBL/GenBank/DDBJ databases">
        <title>Genome-Based Taxonomic Classification of the Phylum Actinobacteria.</title>
        <authorList>
            <person name="Gao Y."/>
        </authorList>
    </citation>
    <scope>NUCLEOTIDE SEQUENCE</scope>
    <source>
        <strain evidence="2">KLBMP 8922</strain>
    </source>
</reference>